<dbReference type="AlphaFoldDB" id="A0A4Y2J4H6"/>
<evidence type="ECO:0000313" key="2">
    <source>
        <dbReference type="Proteomes" id="UP000499080"/>
    </source>
</evidence>
<sequence>MKRIAFVVNSDYSIWELEDYLDANLNLTVEKRVKLGVPSAGTLRRKGLHPVRQADWCESKTKTKIKPMENEMVIISNLYRIH</sequence>
<protein>
    <submittedName>
        <fullName evidence="1">Uncharacterized protein</fullName>
    </submittedName>
</protein>
<gene>
    <name evidence="1" type="ORF">AVEN_47760_1</name>
</gene>
<reference evidence="1 2" key="1">
    <citation type="journal article" date="2019" name="Sci. Rep.">
        <title>Orb-weaving spider Araneus ventricosus genome elucidates the spidroin gene catalogue.</title>
        <authorList>
            <person name="Kono N."/>
            <person name="Nakamura H."/>
            <person name="Ohtoshi R."/>
            <person name="Moran D.A.P."/>
            <person name="Shinohara A."/>
            <person name="Yoshida Y."/>
            <person name="Fujiwara M."/>
            <person name="Mori M."/>
            <person name="Tomita M."/>
            <person name="Arakawa K."/>
        </authorList>
    </citation>
    <scope>NUCLEOTIDE SEQUENCE [LARGE SCALE GENOMIC DNA]</scope>
</reference>
<keyword evidence="2" id="KW-1185">Reference proteome</keyword>
<dbReference type="EMBL" id="BGPR01003188">
    <property type="protein sequence ID" value="GBM84815.1"/>
    <property type="molecule type" value="Genomic_DNA"/>
</dbReference>
<comment type="caution">
    <text evidence="1">The sequence shown here is derived from an EMBL/GenBank/DDBJ whole genome shotgun (WGS) entry which is preliminary data.</text>
</comment>
<evidence type="ECO:0000313" key="1">
    <source>
        <dbReference type="EMBL" id="GBM84815.1"/>
    </source>
</evidence>
<accession>A0A4Y2J4H6</accession>
<proteinExistence type="predicted"/>
<organism evidence="1 2">
    <name type="scientific">Araneus ventricosus</name>
    <name type="common">Orbweaver spider</name>
    <name type="synonym">Epeira ventricosa</name>
    <dbReference type="NCBI Taxonomy" id="182803"/>
    <lineage>
        <taxon>Eukaryota</taxon>
        <taxon>Metazoa</taxon>
        <taxon>Ecdysozoa</taxon>
        <taxon>Arthropoda</taxon>
        <taxon>Chelicerata</taxon>
        <taxon>Arachnida</taxon>
        <taxon>Araneae</taxon>
        <taxon>Araneomorphae</taxon>
        <taxon>Entelegynae</taxon>
        <taxon>Araneoidea</taxon>
        <taxon>Araneidae</taxon>
        <taxon>Araneus</taxon>
    </lineage>
</organism>
<dbReference type="Proteomes" id="UP000499080">
    <property type="component" value="Unassembled WGS sequence"/>
</dbReference>
<name>A0A4Y2J4H6_ARAVE</name>